<reference evidence="5" key="2">
    <citation type="submission" date="2025-08" db="UniProtKB">
        <authorList>
            <consortium name="RefSeq"/>
        </authorList>
    </citation>
    <scope>IDENTIFICATION</scope>
    <source>
        <strain evidence="5">14028-0561.14</strain>
        <tissue evidence="5">Whole fly</tissue>
    </source>
</reference>
<reference evidence="4" key="1">
    <citation type="submission" date="2025-05" db="UniProtKB">
        <authorList>
            <consortium name="RefSeq"/>
        </authorList>
    </citation>
    <scope>NUCLEOTIDE SEQUENCE [LARGE SCALE GENOMIC DNA]</scope>
    <source>
        <strain evidence="4">14028-0561.14</strain>
    </source>
</reference>
<dbReference type="RefSeq" id="XP_017025047.1">
    <property type="nucleotide sequence ID" value="XM_017169558.3"/>
</dbReference>
<dbReference type="AlphaFoldDB" id="A0A6P4I7Z1"/>
<feature type="signal peptide" evidence="3">
    <location>
        <begin position="1"/>
        <end position="19"/>
    </location>
</feature>
<accession>A0A6P4I7Z1</accession>
<evidence type="ECO:0000256" key="3">
    <source>
        <dbReference type="SAM" id="SignalP"/>
    </source>
</evidence>
<protein>
    <submittedName>
        <fullName evidence="5">General odorant-binding protein 57c</fullName>
    </submittedName>
</protein>
<evidence type="ECO:0000313" key="4">
    <source>
        <dbReference type="Proteomes" id="UP001652661"/>
    </source>
</evidence>
<dbReference type="SMART" id="SM00708">
    <property type="entry name" value="PhBP"/>
    <property type="match status" value="1"/>
</dbReference>
<dbReference type="Proteomes" id="UP001652661">
    <property type="component" value="Chromosome 2R"/>
</dbReference>
<dbReference type="PANTHER" id="PTHR11857:SF48">
    <property type="entry name" value="GENERAL ODORANT-BINDING PROTEIN 57C-RELATED"/>
    <property type="match status" value="1"/>
</dbReference>
<sequence>MLKLGIVLVLAVVLELSQALPVLEETAFVSECLAANNISQTEFQELIEQSSSEEEDYEEDLDNTERKYKCFVYCLGEKGKILDSNGYLDVGLVEQMEPLSEQIRDVLYHCKKIHDQEEDKCEYAFQMVRCLSENIDQSDDEVTDQNLDVSTNKLNE</sequence>
<dbReference type="Gene3D" id="1.10.238.20">
    <property type="entry name" value="Pheromone/general odorant binding protein domain"/>
    <property type="match status" value="1"/>
</dbReference>
<dbReference type="Pfam" id="PF01395">
    <property type="entry name" value="PBP_GOBP"/>
    <property type="match status" value="1"/>
</dbReference>
<dbReference type="CDD" id="cd23992">
    <property type="entry name" value="PBP_GOBP"/>
    <property type="match status" value="1"/>
</dbReference>
<dbReference type="PANTHER" id="PTHR11857">
    <property type="entry name" value="ODORANT BINDING PROTEIN-RELATED"/>
    <property type="match status" value="1"/>
</dbReference>
<dbReference type="GO" id="GO:0005615">
    <property type="term" value="C:extracellular space"/>
    <property type="evidence" value="ECO:0007669"/>
    <property type="project" value="TreeGrafter"/>
</dbReference>
<keyword evidence="2" id="KW-1015">Disulfide bond</keyword>
<dbReference type="GO" id="GO:0007608">
    <property type="term" value="P:sensory perception of smell"/>
    <property type="evidence" value="ECO:0007669"/>
    <property type="project" value="TreeGrafter"/>
</dbReference>
<dbReference type="SUPFAM" id="SSF47565">
    <property type="entry name" value="Insect pheromone/odorant-binding proteins"/>
    <property type="match status" value="1"/>
</dbReference>
<feature type="chain" id="PRO_5027708702" evidence="3">
    <location>
        <begin position="20"/>
        <end position="156"/>
    </location>
</feature>
<organism evidence="4 5">
    <name type="scientific">Drosophila kikkawai</name>
    <name type="common">Fruit fly</name>
    <dbReference type="NCBI Taxonomy" id="30033"/>
    <lineage>
        <taxon>Eukaryota</taxon>
        <taxon>Metazoa</taxon>
        <taxon>Ecdysozoa</taxon>
        <taxon>Arthropoda</taxon>
        <taxon>Hexapoda</taxon>
        <taxon>Insecta</taxon>
        <taxon>Pterygota</taxon>
        <taxon>Neoptera</taxon>
        <taxon>Endopterygota</taxon>
        <taxon>Diptera</taxon>
        <taxon>Brachycera</taxon>
        <taxon>Muscomorpha</taxon>
        <taxon>Ephydroidea</taxon>
        <taxon>Drosophilidae</taxon>
        <taxon>Drosophila</taxon>
        <taxon>Sophophora</taxon>
    </lineage>
</organism>
<evidence type="ECO:0000256" key="2">
    <source>
        <dbReference type="ARBA" id="ARBA00023157"/>
    </source>
</evidence>
<dbReference type="InterPro" id="IPR036728">
    <property type="entry name" value="PBP_GOBP_sf"/>
</dbReference>
<dbReference type="OrthoDB" id="7947612at2759"/>
<evidence type="ECO:0000256" key="1">
    <source>
        <dbReference type="ARBA" id="ARBA00022729"/>
    </source>
</evidence>
<evidence type="ECO:0000313" key="5">
    <source>
        <dbReference type="RefSeq" id="XP_017025047.1"/>
    </source>
</evidence>
<gene>
    <name evidence="5" type="primary">Obp57c</name>
</gene>
<keyword evidence="4" id="KW-1185">Reference proteome</keyword>
<keyword evidence="1 3" id="KW-0732">Signal</keyword>
<dbReference type="InterPro" id="IPR006170">
    <property type="entry name" value="PBP/GOBP"/>
</dbReference>
<proteinExistence type="predicted"/>
<dbReference type="GO" id="GO:0005549">
    <property type="term" value="F:odorant binding"/>
    <property type="evidence" value="ECO:0007669"/>
    <property type="project" value="InterPro"/>
</dbReference>
<name>A0A6P4I7Z1_DROKI</name>